<evidence type="ECO:0000256" key="1">
    <source>
        <dbReference type="ARBA" id="ARBA00001974"/>
    </source>
</evidence>
<dbReference type="GO" id="GO:0001735">
    <property type="term" value="F:prenylcysteine oxidase activity"/>
    <property type="evidence" value="ECO:0007669"/>
    <property type="project" value="InterPro"/>
</dbReference>
<keyword evidence="11" id="KW-1185">Reference proteome</keyword>
<dbReference type="AlphaFoldDB" id="A0AAD2FND6"/>
<sequence>MKPMMFHFMTFPSFILILLSSILQSCHCVRIGVIGGGISGTFVSKYLVDFLNNDDDCSSLQELTIFDPNPIGELTDKKASSNNDNDWQGSRVSSYRLDDGRIVELGASVLTDQFKLILEMAKEANVTVGPPFFTGENETKRDGMAIYNGNGETMFNTANSTISTMRAMAWRYNMDLLKLYRITSKMIERFDAMQDMLLETKKYFFESPKEMWDEAHLGPFVDMSIADLCDYLWIPQVLPWWRKLLPGQGSIRSELLESMLLVNYNQGNSQINAVTGLGSFSASSHSKMHSIVGGNAQLISSAFAQAQKTHSTKCPDTPDVVVSHSQQRVSTVVGSLDGFEVFASDGSLLGHYDIMVLAAPLAFSKVEFLINSQIDSSVLQPMPMGGLVENHEDTRYGQDHEGHNPLPHHLSKAATRTYTQVVTTLVRHGELQHDYFSIDPDHIPRVIVFTEKGKAAEHNITSIAQISPKDGLYKIFSSEPLTLDLFQKIFGSSVTIEYEKIWGGEHGGATPDYQGTGDSTEFLLYDGATGFSGHTTSGGLYYPNSLELSFACIELSAMGAKAVAKLIAKRLGWVEPEKVSELGEEL</sequence>
<dbReference type="Pfam" id="PF07156">
    <property type="entry name" value="Prenylcys_lyase"/>
    <property type="match status" value="2"/>
</dbReference>
<organism evidence="10 11">
    <name type="scientific">Cylindrotheca closterium</name>
    <dbReference type="NCBI Taxonomy" id="2856"/>
    <lineage>
        <taxon>Eukaryota</taxon>
        <taxon>Sar</taxon>
        <taxon>Stramenopiles</taxon>
        <taxon>Ochrophyta</taxon>
        <taxon>Bacillariophyta</taxon>
        <taxon>Bacillariophyceae</taxon>
        <taxon>Bacillariophycidae</taxon>
        <taxon>Bacillariales</taxon>
        <taxon>Bacillariaceae</taxon>
        <taxon>Cylindrotheca</taxon>
    </lineage>
</organism>
<dbReference type="SUPFAM" id="SSF51905">
    <property type="entry name" value="FAD/NAD(P)-binding domain"/>
    <property type="match status" value="1"/>
</dbReference>
<comment type="similarity">
    <text evidence="2">Belongs to the prenylcysteine oxidase family.</text>
</comment>
<keyword evidence="3" id="KW-0285">Flavoprotein</keyword>
<gene>
    <name evidence="10" type="ORF">CYCCA115_LOCUS11042</name>
</gene>
<evidence type="ECO:0000313" key="11">
    <source>
        <dbReference type="Proteomes" id="UP001295423"/>
    </source>
</evidence>
<name>A0AAD2FND6_9STRA</name>
<protein>
    <recommendedName>
        <fullName evidence="9">Prenylcysteine lyase domain-containing protein</fullName>
    </recommendedName>
</protein>
<evidence type="ECO:0000256" key="5">
    <source>
        <dbReference type="ARBA" id="ARBA00022827"/>
    </source>
</evidence>
<dbReference type="EMBL" id="CAKOGP040001725">
    <property type="protein sequence ID" value="CAJ1947229.1"/>
    <property type="molecule type" value="Genomic_DNA"/>
</dbReference>
<evidence type="ECO:0000313" key="10">
    <source>
        <dbReference type="EMBL" id="CAJ1947229.1"/>
    </source>
</evidence>
<evidence type="ECO:0000256" key="4">
    <source>
        <dbReference type="ARBA" id="ARBA00022729"/>
    </source>
</evidence>
<proteinExistence type="inferred from homology"/>
<feature type="chain" id="PRO_5041942704" description="Prenylcysteine lyase domain-containing protein" evidence="8">
    <location>
        <begin position="29"/>
        <end position="586"/>
    </location>
</feature>
<evidence type="ECO:0000256" key="7">
    <source>
        <dbReference type="ARBA" id="ARBA00023180"/>
    </source>
</evidence>
<dbReference type="PANTHER" id="PTHR15944:SF0">
    <property type="entry name" value="PRENYLCYSTEINE LYASE DOMAIN-CONTAINING PROTEIN"/>
    <property type="match status" value="1"/>
</dbReference>
<keyword evidence="6" id="KW-0560">Oxidoreductase</keyword>
<feature type="domain" description="Prenylcysteine lyase" evidence="9">
    <location>
        <begin position="157"/>
        <end position="370"/>
    </location>
</feature>
<comment type="caution">
    <text evidence="10">The sequence shown here is derived from an EMBL/GenBank/DDBJ whole genome shotgun (WGS) entry which is preliminary data.</text>
</comment>
<comment type="cofactor">
    <cofactor evidence="1">
        <name>FAD</name>
        <dbReference type="ChEBI" id="CHEBI:57692"/>
    </cofactor>
</comment>
<feature type="domain" description="Prenylcysteine lyase" evidence="9">
    <location>
        <begin position="408"/>
        <end position="571"/>
    </location>
</feature>
<evidence type="ECO:0000256" key="6">
    <source>
        <dbReference type="ARBA" id="ARBA00023002"/>
    </source>
</evidence>
<evidence type="ECO:0000256" key="2">
    <source>
        <dbReference type="ARBA" id="ARBA00009967"/>
    </source>
</evidence>
<reference evidence="10" key="1">
    <citation type="submission" date="2023-08" db="EMBL/GenBank/DDBJ databases">
        <authorList>
            <person name="Audoor S."/>
            <person name="Bilcke G."/>
        </authorList>
    </citation>
    <scope>NUCLEOTIDE SEQUENCE</scope>
</reference>
<dbReference type="InterPro" id="IPR010795">
    <property type="entry name" value="Prenylcys_lyase"/>
</dbReference>
<dbReference type="PROSITE" id="PS51257">
    <property type="entry name" value="PROKAR_LIPOPROTEIN"/>
    <property type="match status" value="1"/>
</dbReference>
<dbReference type="InterPro" id="IPR017046">
    <property type="entry name" value="Prenylcysteine_Oxase1"/>
</dbReference>
<dbReference type="Proteomes" id="UP001295423">
    <property type="component" value="Unassembled WGS sequence"/>
</dbReference>
<dbReference type="PANTHER" id="PTHR15944">
    <property type="entry name" value="FARNESYLCYSTEINE LYASE"/>
    <property type="match status" value="1"/>
</dbReference>
<dbReference type="InterPro" id="IPR036188">
    <property type="entry name" value="FAD/NAD-bd_sf"/>
</dbReference>
<dbReference type="GO" id="GO:0030327">
    <property type="term" value="P:prenylated protein catabolic process"/>
    <property type="evidence" value="ECO:0007669"/>
    <property type="project" value="TreeGrafter"/>
</dbReference>
<evidence type="ECO:0000256" key="8">
    <source>
        <dbReference type="SAM" id="SignalP"/>
    </source>
</evidence>
<evidence type="ECO:0000259" key="9">
    <source>
        <dbReference type="Pfam" id="PF07156"/>
    </source>
</evidence>
<keyword evidence="7" id="KW-0325">Glycoprotein</keyword>
<keyword evidence="5" id="KW-0274">FAD</keyword>
<keyword evidence="4 8" id="KW-0732">Signal</keyword>
<accession>A0AAD2FND6</accession>
<feature type="signal peptide" evidence="8">
    <location>
        <begin position="1"/>
        <end position="28"/>
    </location>
</feature>
<evidence type="ECO:0000256" key="3">
    <source>
        <dbReference type="ARBA" id="ARBA00022630"/>
    </source>
</evidence>
<dbReference type="GO" id="GO:0030328">
    <property type="term" value="P:prenylcysteine catabolic process"/>
    <property type="evidence" value="ECO:0007669"/>
    <property type="project" value="InterPro"/>
</dbReference>